<keyword evidence="2 3" id="KW-0040">ANK repeat</keyword>
<dbReference type="GO" id="GO:0000976">
    <property type="term" value="F:transcription cis-regulatory region binding"/>
    <property type="evidence" value="ECO:0007669"/>
    <property type="project" value="TreeGrafter"/>
</dbReference>
<evidence type="ECO:0000256" key="2">
    <source>
        <dbReference type="ARBA" id="ARBA00023043"/>
    </source>
</evidence>
<dbReference type="CDD" id="cd12148">
    <property type="entry name" value="fungal_TF_MHR"/>
    <property type="match status" value="1"/>
</dbReference>
<dbReference type="Gene3D" id="1.25.40.20">
    <property type="entry name" value="Ankyrin repeat-containing domain"/>
    <property type="match status" value="2"/>
</dbReference>
<dbReference type="AlphaFoldDB" id="A0A9W8RU11"/>
<dbReference type="PROSITE" id="PS50297">
    <property type="entry name" value="ANK_REP_REGION"/>
    <property type="match status" value="5"/>
</dbReference>
<dbReference type="PANTHER" id="PTHR24193">
    <property type="entry name" value="ANKYRIN REPEAT PROTEIN"/>
    <property type="match status" value="1"/>
</dbReference>
<dbReference type="SUPFAM" id="SSF48403">
    <property type="entry name" value="Ankyrin repeat"/>
    <property type="match status" value="2"/>
</dbReference>
<dbReference type="GO" id="GO:0005634">
    <property type="term" value="C:nucleus"/>
    <property type="evidence" value="ECO:0007669"/>
    <property type="project" value="TreeGrafter"/>
</dbReference>
<protein>
    <recommendedName>
        <fullName evidence="7">Ankyrin repeat protein</fullName>
    </recommendedName>
</protein>
<gene>
    <name evidence="5" type="ORF">NW762_010262</name>
</gene>
<keyword evidence="6" id="KW-1185">Reference proteome</keyword>
<dbReference type="PANTHER" id="PTHR24193:SF121">
    <property type="entry name" value="ADA2A-CONTAINING COMPLEX COMPONENT 3, ISOFORM D"/>
    <property type="match status" value="1"/>
</dbReference>
<evidence type="ECO:0000313" key="5">
    <source>
        <dbReference type="EMBL" id="KAJ4253865.1"/>
    </source>
</evidence>
<dbReference type="EMBL" id="JAOQAZ010000023">
    <property type="protein sequence ID" value="KAJ4253865.1"/>
    <property type="molecule type" value="Genomic_DNA"/>
</dbReference>
<organism evidence="5 6">
    <name type="scientific">Fusarium torreyae</name>
    <dbReference type="NCBI Taxonomy" id="1237075"/>
    <lineage>
        <taxon>Eukaryota</taxon>
        <taxon>Fungi</taxon>
        <taxon>Dikarya</taxon>
        <taxon>Ascomycota</taxon>
        <taxon>Pezizomycotina</taxon>
        <taxon>Sordariomycetes</taxon>
        <taxon>Hypocreomycetidae</taxon>
        <taxon>Hypocreales</taxon>
        <taxon>Nectriaceae</taxon>
        <taxon>Fusarium</taxon>
    </lineage>
</organism>
<dbReference type="OrthoDB" id="195446at2759"/>
<dbReference type="Pfam" id="PF00023">
    <property type="entry name" value="Ank"/>
    <property type="match status" value="1"/>
</dbReference>
<name>A0A9W8RU11_9HYPO</name>
<evidence type="ECO:0000313" key="6">
    <source>
        <dbReference type="Proteomes" id="UP001152049"/>
    </source>
</evidence>
<dbReference type="SMART" id="SM00248">
    <property type="entry name" value="ANK"/>
    <property type="match status" value="9"/>
</dbReference>
<dbReference type="InterPro" id="IPR036770">
    <property type="entry name" value="Ankyrin_rpt-contain_sf"/>
</dbReference>
<feature type="repeat" description="ANK" evidence="3">
    <location>
        <begin position="202"/>
        <end position="234"/>
    </location>
</feature>
<evidence type="ECO:0000256" key="3">
    <source>
        <dbReference type="PROSITE-ProRule" id="PRU00023"/>
    </source>
</evidence>
<evidence type="ECO:0008006" key="7">
    <source>
        <dbReference type="Google" id="ProtNLM"/>
    </source>
</evidence>
<feature type="repeat" description="ANK" evidence="3">
    <location>
        <begin position="337"/>
        <end position="369"/>
    </location>
</feature>
<sequence>MMQLLLKWGANPNVLDELGGTPARWGIRNNHIEAVRILLEGKLDPDFDKAHSLELAIQMRRLEIVELFIQHGATVQCGMIHLARGPNKNNAMRLLELCVQNVAPGDEVNSEQDAADEEPKVKFHISSFDIPNMMRSDTFDDYRLCALLVEYGHGENLANLGDVPRAVLICICVEHWLTKGLARLLELGSINKTIRGYRVRPFGWTALHLAAYKGNAPLVNDLMSYGWNLAEEDNLGRTVLDLAAYQGSIELVESLLAMHCNAEHRDRDGQTPLHYAVSSPGPKDIGLLECLVAAGCDVSKASSSGETALHRAARFNAADTAAWLLEKGSKVSSKDGSFNTPLHVAASFGSIAVIRILLSYGAQLSPTAIDGRTPLHCACQLGADDTVIALLDAGADPNKPDGLGHTALATATYWGRCKLTTINVLLERTGIDWTAPRASHLVVIAALAVKSSGRASVLGRVIQALRTTMGEKKASRIIKRLMPEMVPEILVSADDSYRGSPADVVPLLLDFLPANEETRHLVLFQMLIAIIKHGGDDDGQLTRCLLQLDDSNSMDLGRGLPGAAAHDVACTRGTGLSFHISAERAMSALTAVTLPGPQLNSNAESEIYQKQPKISIACVRQNQADQCQREAVTVVTRRSTAHSRPSGVRQETHSSSVSEAHSPAGVPLTPVDPIPGPSLVASAATAGPNTDEVFPSITHQSLEQLLVSASTSSLTLTPENRMTNEAAAALEFLAHGRRNVLNRFVGRDSAPGDGSVDKWDTVLPVEDARALLAFHQTHLTWMHNVVHMSTFRREFDENVRHRECDRTWIALYYALLSVSAEDSFSTGADKG</sequence>
<reference evidence="5" key="1">
    <citation type="submission" date="2022-09" db="EMBL/GenBank/DDBJ databases">
        <title>Fusarium specimens isolated from Avocado Roots.</title>
        <authorList>
            <person name="Stajich J."/>
            <person name="Roper C."/>
            <person name="Heimlech-Rivalta G."/>
        </authorList>
    </citation>
    <scope>NUCLEOTIDE SEQUENCE</scope>
    <source>
        <strain evidence="5">CF00136</strain>
    </source>
</reference>
<feature type="region of interest" description="Disordered" evidence="4">
    <location>
        <begin position="636"/>
        <end position="687"/>
    </location>
</feature>
<dbReference type="InterPro" id="IPR002110">
    <property type="entry name" value="Ankyrin_rpt"/>
</dbReference>
<accession>A0A9W8RU11</accession>
<keyword evidence="1" id="KW-0677">Repeat</keyword>
<dbReference type="Pfam" id="PF12796">
    <property type="entry name" value="Ank_2"/>
    <property type="match status" value="3"/>
</dbReference>
<feature type="repeat" description="ANK" evidence="3">
    <location>
        <begin position="304"/>
        <end position="336"/>
    </location>
</feature>
<proteinExistence type="predicted"/>
<feature type="repeat" description="ANK" evidence="3">
    <location>
        <begin position="370"/>
        <end position="402"/>
    </location>
</feature>
<dbReference type="InterPro" id="IPR050663">
    <property type="entry name" value="Ankyrin-SOCS_Box"/>
</dbReference>
<feature type="repeat" description="ANK" evidence="3">
    <location>
        <begin position="235"/>
        <end position="267"/>
    </location>
</feature>
<evidence type="ECO:0000256" key="4">
    <source>
        <dbReference type="SAM" id="MobiDB-lite"/>
    </source>
</evidence>
<comment type="caution">
    <text evidence="5">The sequence shown here is derived from an EMBL/GenBank/DDBJ whole genome shotgun (WGS) entry which is preliminary data.</text>
</comment>
<dbReference type="PROSITE" id="PS50088">
    <property type="entry name" value="ANK_REPEAT"/>
    <property type="match status" value="6"/>
</dbReference>
<dbReference type="GO" id="GO:0045944">
    <property type="term" value="P:positive regulation of transcription by RNA polymerase II"/>
    <property type="evidence" value="ECO:0007669"/>
    <property type="project" value="TreeGrafter"/>
</dbReference>
<evidence type="ECO:0000256" key="1">
    <source>
        <dbReference type="ARBA" id="ARBA00022737"/>
    </source>
</evidence>
<feature type="repeat" description="ANK" evidence="3">
    <location>
        <begin position="268"/>
        <end position="303"/>
    </location>
</feature>
<dbReference type="Proteomes" id="UP001152049">
    <property type="component" value="Unassembled WGS sequence"/>
</dbReference>